<evidence type="ECO:0000256" key="2">
    <source>
        <dbReference type="ARBA" id="ARBA00022490"/>
    </source>
</evidence>
<reference evidence="9 10" key="1">
    <citation type="submission" date="2019-01" db="EMBL/GenBank/DDBJ databases">
        <title>A draft genome assembly of the solar-powered sea slug Elysia chlorotica.</title>
        <authorList>
            <person name="Cai H."/>
            <person name="Li Q."/>
            <person name="Fang X."/>
            <person name="Li J."/>
            <person name="Curtis N.E."/>
            <person name="Altenburger A."/>
            <person name="Shibata T."/>
            <person name="Feng M."/>
            <person name="Maeda T."/>
            <person name="Schwartz J.A."/>
            <person name="Shigenobu S."/>
            <person name="Lundholm N."/>
            <person name="Nishiyama T."/>
            <person name="Yang H."/>
            <person name="Hasebe M."/>
            <person name="Li S."/>
            <person name="Pierce S.K."/>
            <person name="Wang J."/>
        </authorList>
    </citation>
    <scope>NUCLEOTIDE SEQUENCE [LARGE SCALE GENOMIC DNA]</scope>
    <source>
        <strain evidence="9">EC2010</strain>
        <tissue evidence="9">Whole organism of an adult</tissue>
    </source>
</reference>
<keyword evidence="6" id="KW-0966">Cell projection</keyword>
<evidence type="ECO:0000256" key="5">
    <source>
        <dbReference type="ARBA" id="ARBA00023212"/>
    </source>
</evidence>
<evidence type="ECO:0000313" key="10">
    <source>
        <dbReference type="Proteomes" id="UP000271974"/>
    </source>
</evidence>
<sequence length="228" mass="26776">MQRHITDHVDFSKFGVPSWRIEQRYAPGVLIGNWSEERMKFPDGKYKHNSTNRIDFKAYGDIHPDVNVRRKAKLGSEGIPADMLFRHHGRCYDDMLITLYDENYNGRWRENKLPPLRNWDSQTLGWLPEKTDHPLRGAPTNWGLKELKQQQEQERQRRNFIPDFQSTYSSAYKDTPPESLRFARHALPKHNSTTLLHVNKLNNNLHLRGSQHLRMPEVVPAELSRGSV</sequence>
<dbReference type="AlphaFoldDB" id="A0A433T702"/>
<dbReference type="GO" id="GO:0005879">
    <property type="term" value="C:axonemal microtubule"/>
    <property type="evidence" value="ECO:0007669"/>
    <property type="project" value="TreeGrafter"/>
</dbReference>
<dbReference type="PANTHER" id="PTHR31180:SF2">
    <property type="entry name" value="CILIA- AND FLAGELLA-ASSOCIATED PROTEIN 107"/>
    <property type="match status" value="1"/>
</dbReference>
<organism evidence="9 10">
    <name type="scientific">Elysia chlorotica</name>
    <name type="common">Eastern emerald elysia</name>
    <name type="synonym">Sea slug</name>
    <dbReference type="NCBI Taxonomy" id="188477"/>
    <lineage>
        <taxon>Eukaryota</taxon>
        <taxon>Metazoa</taxon>
        <taxon>Spiralia</taxon>
        <taxon>Lophotrochozoa</taxon>
        <taxon>Mollusca</taxon>
        <taxon>Gastropoda</taxon>
        <taxon>Heterobranchia</taxon>
        <taxon>Euthyneura</taxon>
        <taxon>Panpulmonata</taxon>
        <taxon>Sacoglossa</taxon>
        <taxon>Placobranchoidea</taxon>
        <taxon>Plakobranchidae</taxon>
        <taxon>Elysia</taxon>
    </lineage>
</organism>
<comment type="subcellular location">
    <subcellularLocation>
        <location evidence="1">Cytoplasm</location>
        <location evidence="1">Cytoskeleton</location>
        <location evidence="1">Flagellum axoneme</location>
    </subcellularLocation>
</comment>
<keyword evidence="4" id="KW-0969">Cilium</keyword>
<evidence type="ECO:0000256" key="4">
    <source>
        <dbReference type="ARBA" id="ARBA00023069"/>
    </source>
</evidence>
<comment type="subunit">
    <text evidence="8">Microtubule inner protein component of sperm flagellar doublet microtubules.</text>
</comment>
<dbReference type="InterPro" id="IPR054709">
    <property type="entry name" value="CFAP107"/>
</dbReference>
<keyword evidence="5" id="KW-0206">Cytoskeleton</keyword>
<comment type="caution">
    <text evidence="9">The sequence shown here is derived from an EMBL/GenBank/DDBJ whole genome shotgun (WGS) entry which is preliminary data.</text>
</comment>
<gene>
    <name evidence="9" type="ORF">EGW08_014906</name>
</gene>
<name>A0A433T702_ELYCH</name>
<evidence type="ECO:0000313" key="9">
    <source>
        <dbReference type="EMBL" id="RUS77330.1"/>
    </source>
</evidence>
<dbReference type="STRING" id="188477.A0A433T702"/>
<dbReference type="Proteomes" id="UP000271974">
    <property type="component" value="Unassembled WGS sequence"/>
</dbReference>
<keyword evidence="2" id="KW-0963">Cytoplasm</keyword>
<proteinExistence type="predicted"/>
<evidence type="ECO:0000256" key="7">
    <source>
        <dbReference type="ARBA" id="ARBA00035003"/>
    </source>
</evidence>
<dbReference type="Pfam" id="PF22595">
    <property type="entry name" value="CFAP107"/>
    <property type="match status" value="1"/>
</dbReference>
<accession>A0A433T702</accession>
<dbReference type="EMBL" id="RQTK01000589">
    <property type="protein sequence ID" value="RUS77330.1"/>
    <property type="molecule type" value="Genomic_DNA"/>
</dbReference>
<protein>
    <submittedName>
        <fullName evidence="9">Uncharacterized protein</fullName>
    </submittedName>
</protein>
<evidence type="ECO:0000256" key="8">
    <source>
        <dbReference type="ARBA" id="ARBA00046435"/>
    </source>
</evidence>
<comment type="function">
    <text evidence="7">Microtubule inner protein (MIP) part of the dynein-decorated doublet microtubules (DMTs) in cilia axoneme, which is required for motile cilia beating.</text>
</comment>
<evidence type="ECO:0000256" key="3">
    <source>
        <dbReference type="ARBA" id="ARBA00022846"/>
    </source>
</evidence>
<dbReference type="InterPro" id="IPR037662">
    <property type="entry name" value="CFAP68/107"/>
</dbReference>
<dbReference type="GO" id="GO:0030317">
    <property type="term" value="P:flagellated sperm motility"/>
    <property type="evidence" value="ECO:0007669"/>
    <property type="project" value="InterPro"/>
</dbReference>
<evidence type="ECO:0000256" key="6">
    <source>
        <dbReference type="ARBA" id="ARBA00023273"/>
    </source>
</evidence>
<keyword evidence="10" id="KW-1185">Reference proteome</keyword>
<keyword evidence="3" id="KW-0282">Flagellum</keyword>
<dbReference type="OrthoDB" id="8185227at2759"/>
<evidence type="ECO:0000256" key="1">
    <source>
        <dbReference type="ARBA" id="ARBA00004611"/>
    </source>
</evidence>
<dbReference type="PANTHER" id="PTHR31180">
    <property type="entry name" value="CILIA- AND FLAGELLA-ASSOCIATED PROTEIN 107-RELATED"/>
    <property type="match status" value="1"/>
</dbReference>